<dbReference type="InterPro" id="IPR051048">
    <property type="entry name" value="Peptidase_S8/S53_subtilisin"/>
</dbReference>
<dbReference type="PRINTS" id="PR00723">
    <property type="entry name" value="SUBTILISIN"/>
</dbReference>
<protein>
    <recommendedName>
        <fullName evidence="7">Peptidase S8/S53 domain-containing protein</fullName>
    </recommendedName>
</protein>
<proteinExistence type="inferred from homology"/>
<evidence type="ECO:0000256" key="1">
    <source>
        <dbReference type="ARBA" id="ARBA00011073"/>
    </source>
</evidence>
<evidence type="ECO:0000256" key="4">
    <source>
        <dbReference type="ARBA" id="ARBA00022825"/>
    </source>
</evidence>
<feature type="domain" description="Peptidase S8/S53" evidence="7">
    <location>
        <begin position="51"/>
        <end position="114"/>
    </location>
</feature>
<dbReference type="SUPFAM" id="SSF52743">
    <property type="entry name" value="Subtilisin-like"/>
    <property type="match status" value="1"/>
</dbReference>
<name>A0ABP7EE05_9ACTN</name>
<dbReference type="Proteomes" id="UP001500902">
    <property type="component" value="Unassembled WGS sequence"/>
</dbReference>
<dbReference type="PROSITE" id="PS00137">
    <property type="entry name" value="SUBTILASE_HIS"/>
    <property type="match status" value="1"/>
</dbReference>
<dbReference type="PANTHER" id="PTHR43399:SF4">
    <property type="entry name" value="CELL WALL-ASSOCIATED PROTEASE"/>
    <property type="match status" value="1"/>
</dbReference>
<organism evidence="8 9">
    <name type="scientific">Nonomuraea antimicrobica</name>
    <dbReference type="NCBI Taxonomy" id="561173"/>
    <lineage>
        <taxon>Bacteria</taxon>
        <taxon>Bacillati</taxon>
        <taxon>Actinomycetota</taxon>
        <taxon>Actinomycetes</taxon>
        <taxon>Streptosporangiales</taxon>
        <taxon>Streptosporangiaceae</taxon>
        <taxon>Nonomuraea</taxon>
    </lineage>
</organism>
<evidence type="ECO:0000256" key="3">
    <source>
        <dbReference type="ARBA" id="ARBA00022801"/>
    </source>
</evidence>
<comment type="caution">
    <text evidence="8">The sequence shown here is derived from an EMBL/GenBank/DDBJ whole genome shotgun (WGS) entry which is preliminary data.</text>
</comment>
<comment type="caution">
    <text evidence="5">Lacks conserved residue(s) required for the propagation of feature annotation.</text>
</comment>
<evidence type="ECO:0000256" key="5">
    <source>
        <dbReference type="PROSITE-ProRule" id="PRU01240"/>
    </source>
</evidence>
<evidence type="ECO:0000256" key="2">
    <source>
        <dbReference type="ARBA" id="ARBA00022670"/>
    </source>
</evidence>
<dbReference type="Gene3D" id="3.40.50.200">
    <property type="entry name" value="Peptidase S8/S53 domain"/>
    <property type="match status" value="1"/>
</dbReference>
<dbReference type="EMBL" id="BAAAZP010000237">
    <property type="protein sequence ID" value="GAA3717225.1"/>
    <property type="molecule type" value="Genomic_DNA"/>
</dbReference>
<dbReference type="InterPro" id="IPR022398">
    <property type="entry name" value="Peptidase_S8_His-AS"/>
</dbReference>
<keyword evidence="2" id="KW-0645">Protease</keyword>
<dbReference type="InterPro" id="IPR000209">
    <property type="entry name" value="Peptidase_S8/S53_dom"/>
</dbReference>
<evidence type="ECO:0000313" key="9">
    <source>
        <dbReference type="Proteomes" id="UP001500902"/>
    </source>
</evidence>
<dbReference type="InterPro" id="IPR036852">
    <property type="entry name" value="Peptidase_S8/S53_dom_sf"/>
</dbReference>
<comment type="similarity">
    <text evidence="1 5">Belongs to the peptidase S8 family.</text>
</comment>
<evidence type="ECO:0000313" key="8">
    <source>
        <dbReference type="EMBL" id="GAA3717225.1"/>
    </source>
</evidence>
<feature type="region of interest" description="Disordered" evidence="6">
    <location>
        <begin position="99"/>
        <end position="155"/>
    </location>
</feature>
<dbReference type="PANTHER" id="PTHR43399">
    <property type="entry name" value="SUBTILISIN-RELATED"/>
    <property type="match status" value="1"/>
</dbReference>
<accession>A0ABP7EE05</accession>
<sequence>MRTHVTKLSSKIFFCRRFHQTANARHTNVNVAAQGVNQIAAPQAWEQGLKGQDVTIAVLDSGYDPGHPDLKDAVAVERNFSDEPDIRDNFGHGTHVASTVAGRGEKYRGVAPEAPPPSARAGGCSPRPAWPTASSTGRTGASCAPTCPPGGARTR</sequence>
<evidence type="ECO:0000259" key="7">
    <source>
        <dbReference type="Pfam" id="PF00082"/>
    </source>
</evidence>
<dbReference type="InterPro" id="IPR015500">
    <property type="entry name" value="Peptidase_S8_subtilisin-rel"/>
</dbReference>
<keyword evidence="9" id="KW-1185">Reference proteome</keyword>
<reference evidence="9" key="1">
    <citation type="journal article" date="2019" name="Int. J. Syst. Evol. Microbiol.">
        <title>The Global Catalogue of Microorganisms (GCM) 10K type strain sequencing project: providing services to taxonomists for standard genome sequencing and annotation.</title>
        <authorList>
            <consortium name="The Broad Institute Genomics Platform"/>
            <consortium name="The Broad Institute Genome Sequencing Center for Infectious Disease"/>
            <person name="Wu L."/>
            <person name="Ma J."/>
        </authorList>
    </citation>
    <scope>NUCLEOTIDE SEQUENCE [LARGE SCALE GENOMIC DNA]</scope>
    <source>
        <strain evidence="9">JCM 16904</strain>
    </source>
</reference>
<keyword evidence="3" id="KW-0378">Hydrolase</keyword>
<evidence type="ECO:0000256" key="6">
    <source>
        <dbReference type="SAM" id="MobiDB-lite"/>
    </source>
</evidence>
<dbReference type="PROSITE" id="PS51892">
    <property type="entry name" value="SUBTILASE"/>
    <property type="match status" value="1"/>
</dbReference>
<keyword evidence="4" id="KW-0720">Serine protease</keyword>
<dbReference type="Pfam" id="PF00082">
    <property type="entry name" value="Peptidase_S8"/>
    <property type="match status" value="1"/>
</dbReference>
<gene>
    <name evidence="8" type="ORF">GCM10022224_098650</name>
</gene>